<accession>A0A4R4QGP5</accession>
<feature type="chain" id="PRO_5020792487" evidence="1">
    <location>
        <begin position="27"/>
        <end position="348"/>
    </location>
</feature>
<evidence type="ECO:0000256" key="1">
    <source>
        <dbReference type="SAM" id="SignalP"/>
    </source>
</evidence>
<gene>
    <name evidence="2" type="ORF">E1261_02960</name>
</gene>
<name>A0A4R4QGP5_9ACTN</name>
<keyword evidence="3" id="KW-1185">Reference proteome</keyword>
<evidence type="ECO:0000313" key="2">
    <source>
        <dbReference type="EMBL" id="TDC34876.1"/>
    </source>
</evidence>
<comment type="caution">
    <text evidence="2">The sequence shown here is derived from an EMBL/GenBank/DDBJ whole genome shotgun (WGS) entry which is preliminary data.</text>
</comment>
<keyword evidence="1" id="KW-0732">Signal</keyword>
<dbReference type="Proteomes" id="UP000295075">
    <property type="component" value="Unassembled WGS sequence"/>
</dbReference>
<dbReference type="AlphaFoldDB" id="A0A4R4QGP5"/>
<proteinExistence type="predicted"/>
<dbReference type="EMBL" id="SMKA01000005">
    <property type="protein sequence ID" value="TDC34876.1"/>
    <property type="molecule type" value="Genomic_DNA"/>
</dbReference>
<evidence type="ECO:0000313" key="3">
    <source>
        <dbReference type="Proteomes" id="UP000295075"/>
    </source>
</evidence>
<dbReference type="OrthoDB" id="3806702at2"/>
<reference evidence="2 3" key="1">
    <citation type="submission" date="2019-03" db="EMBL/GenBank/DDBJ databases">
        <title>Draft genome sequences of novel Actinobacteria.</title>
        <authorList>
            <person name="Sahin N."/>
            <person name="Ay H."/>
            <person name="Saygin H."/>
        </authorList>
    </citation>
    <scope>NUCLEOTIDE SEQUENCE [LARGE SCALE GENOMIC DNA]</scope>
    <source>
        <strain evidence="2 3">JCM 30547</strain>
    </source>
</reference>
<dbReference type="RefSeq" id="WP_132401369.1">
    <property type="nucleotide sequence ID" value="NZ_SMKA01000005.1"/>
</dbReference>
<feature type="signal peptide" evidence="1">
    <location>
        <begin position="1"/>
        <end position="26"/>
    </location>
</feature>
<sequence>MKRQLLAALFAVPLAGAVLTAAPASAADPDMTVDSVVIDRSSVAVAGLNTVPVTITVKGSITEGDPSRTDTPLYADLKRSGAVPANINWVVSDPLKMVSGNETNAVWKGKVNVPSTANGSLKITGLNIGTFDPASGSNIPATPVDGPAIQVTGLHQPKFSAAPAPSISKPGTAVTIRWQVIDSATGKPYGTRLRVIVADDNGCVERVGGTGSVLTDTAGVILNKTISDDAIHCLLIPGSQAPIGGLSILLRHPGVVTAVPSRTSAPVGTIVPVNGVVKVAPLYCPVNLQRLYGATAWRTVGTVKTDSRKRYTLKAQPAYKGKIPYRVQFPTCSNYVTAVSPTFWIMGT</sequence>
<protein>
    <submittedName>
        <fullName evidence="2">Uncharacterized protein</fullName>
    </submittedName>
</protein>
<organism evidence="2 3">
    <name type="scientific">Kribbella albertanoniae</name>
    <dbReference type="NCBI Taxonomy" id="1266829"/>
    <lineage>
        <taxon>Bacteria</taxon>
        <taxon>Bacillati</taxon>
        <taxon>Actinomycetota</taxon>
        <taxon>Actinomycetes</taxon>
        <taxon>Propionibacteriales</taxon>
        <taxon>Kribbellaceae</taxon>
        <taxon>Kribbella</taxon>
    </lineage>
</organism>